<accession>A0A127Z3Z4</accession>
<proteinExistence type="predicted"/>
<evidence type="ECO:0000256" key="1">
    <source>
        <dbReference type="SAM" id="MobiDB-lite"/>
    </source>
</evidence>
<protein>
    <submittedName>
        <fullName evidence="2">Uncharacterized protein</fullName>
    </submittedName>
</protein>
<feature type="region of interest" description="Disordered" evidence="1">
    <location>
        <begin position="74"/>
        <end position="94"/>
    </location>
</feature>
<organism evidence="2">
    <name type="scientific">Sporisorium scitamineum</name>
    <dbReference type="NCBI Taxonomy" id="49012"/>
    <lineage>
        <taxon>Eukaryota</taxon>
        <taxon>Fungi</taxon>
        <taxon>Dikarya</taxon>
        <taxon>Basidiomycota</taxon>
        <taxon>Ustilaginomycotina</taxon>
        <taxon>Ustilaginomycetes</taxon>
        <taxon>Ustilaginales</taxon>
        <taxon>Ustilaginaceae</taxon>
        <taxon>Sporisorium</taxon>
    </lineage>
</organism>
<feature type="region of interest" description="Disordered" evidence="1">
    <location>
        <begin position="249"/>
        <end position="291"/>
    </location>
</feature>
<reference evidence="2" key="1">
    <citation type="submission" date="2014-06" db="EMBL/GenBank/DDBJ databases">
        <authorList>
            <person name="Ju J."/>
            <person name="Zhang J."/>
        </authorList>
    </citation>
    <scope>NUCLEOTIDE SEQUENCE</scope>
    <source>
        <strain evidence="2">SscI8</strain>
    </source>
</reference>
<dbReference type="OrthoDB" id="10513576at2759"/>
<feature type="compositionally biased region" description="Polar residues" evidence="1">
    <location>
        <begin position="271"/>
        <end position="282"/>
    </location>
</feature>
<name>A0A127Z3Z4_9BASI</name>
<dbReference type="EMBL" id="LK056678">
    <property type="protein sequence ID" value="CDR88435.1"/>
    <property type="molecule type" value="Genomic_DNA"/>
</dbReference>
<sequence length="315" mass="35456">MASCLKFLSQLSDMSQTQQSSPPEASDLLCTFDGDSNILGLECDSHSLDLQSYHQHSTESQHSDPAQTPRLAQDITTTSSTSHPLSQSLPKRGSNWSSIDQHCFTIALNNHNPWAVNTQEKTLLAWQEAIAETNRALVKHKWEVRIEGTFEAQWKRMLKDVKEKKVHSLKATGANFNENEAYATLYNLVDLYNASKMKFSFLKPVEPLAVQIERFQWQKRKQAVSQAWEAGQTGQTLALQRLRDWQISSTPTDGLADEDQSALGDDDNEDSQSSASQLTSPAQKRHKTHKTQIEEMLINTLDKLVEMQAKALSLD</sequence>
<dbReference type="AlphaFoldDB" id="A0A127Z3Z4"/>
<evidence type="ECO:0000313" key="2">
    <source>
        <dbReference type="EMBL" id="CDR88435.1"/>
    </source>
</evidence>
<feature type="compositionally biased region" description="Acidic residues" evidence="1">
    <location>
        <begin position="255"/>
        <end position="270"/>
    </location>
</feature>
<gene>
    <name evidence="2" type="ORF">SPSC_04262</name>
</gene>